<dbReference type="Pfam" id="PF00356">
    <property type="entry name" value="LacI"/>
    <property type="match status" value="1"/>
</dbReference>
<dbReference type="EMBL" id="CP138335">
    <property type="protein sequence ID" value="XBW07237.1"/>
    <property type="molecule type" value="Genomic_DNA"/>
</dbReference>
<feature type="domain" description="HTH lacI-type" evidence="4">
    <location>
        <begin position="13"/>
        <end position="67"/>
    </location>
</feature>
<dbReference type="AlphaFoldDB" id="A0AAU7V5F7"/>
<gene>
    <name evidence="5" type="ORF">SAC06_06185</name>
</gene>
<evidence type="ECO:0000256" key="1">
    <source>
        <dbReference type="ARBA" id="ARBA00023015"/>
    </source>
</evidence>
<dbReference type="CDD" id="cd06267">
    <property type="entry name" value="PBP1_LacI_sugar_binding-like"/>
    <property type="match status" value="1"/>
</dbReference>
<dbReference type="Gene3D" id="3.40.50.2300">
    <property type="match status" value="2"/>
</dbReference>
<dbReference type="PANTHER" id="PTHR30146:SF147">
    <property type="entry name" value="HTH-TYPE TRANSCRIPTIONAL REGULATOR DEGA"/>
    <property type="match status" value="1"/>
</dbReference>
<dbReference type="RefSeq" id="WP_350257443.1">
    <property type="nucleotide sequence ID" value="NZ_CP138335.1"/>
</dbReference>
<dbReference type="GO" id="GO:0003700">
    <property type="term" value="F:DNA-binding transcription factor activity"/>
    <property type="evidence" value="ECO:0007669"/>
    <property type="project" value="TreeGrafter"/>
</dbReference>
<evidence type="ECO:0000256" key="3">
    <source>
        <dbReference type="ARBA" id="ARBA00023163"/>
    </source>
</evidence>
<protein>
    <submittedName>
        <fullName evidence="5">LacI family DNA-binding transcriptional regulator</fullName>
    </submittedName>
</protein>
<keyword evidence="3" id="KW-0804">Transcription</keyword>
<dbReference type="CDD" id="cd01392">
    <property type="entry name" value="HTH_LacI"/>
    <property type="match status" value="1"/>
</dbReference>
<dbReference type="Gene3D" id="1.10.260.40">
    <property type="entry name" value="lambda repressor-like DNA-binding domains"/>
    <property type="match status" value="1"/>
</dbReference>
<dbReference type="Pfam" id="PF13377">
    <property type="entry name" value="Peripla_BP_3"/>
    <property type="match status" value="1"/>
</dbReference>
<keyword evidence="1" id="KW-0805">Transcription regulation</keyword>
<sequence length="340" mass="36446">MSDSSESDGDRRVTIYDVAEAAGVAPSTVSRAFSRPGRVNAQTGQRIREVAEALGYRSKPVPRGERGEANHILAFVVADVTNPIYAQIMRGFQSEAMQHGYTVLLMDTQEDEVGERQAVDAILNMVDGVALASARMSDSSINQIVKVRPVVAANREMAGIPSVITDTDRGVRQALEELARFGHTRVTYLSGPTASWADGVRWRAISTIGKEMGFQVRRIGPNAPSLEGGAEAGKQWFYQRTGAVIGFNDLVAVGFMKFVHRAGMTVPNDVSVVGVDNSIAAFLTTPTLASIAPPAKMLGVRAARALISQLKHRSAPSAELITVPTKFVTRDSIGPAPTLD</sequence>
<dbReference type="InterPro" id="IPR046335">
    <property type="entry name" value="LacI/GalR-like_sensor"/>
</dbReference>
<evidence type="ECO:0000313" key="5">
    <source>
        <dbReference type="EMBL" id="XBW07237.1"/>
    </source>
</evidence>
<dbReference type="PANTHER" id="PTHR30146">
    <property type="entry name" value="LACI-RELATED TRANSCRIPTIONAL REPRESSOR"/>
    <property type="match status" value="1"/>
</dbReference>
<evidence type="ECO:0000256" key="2">
    <source>
        <dbReference type="ARBA" id="ARBA00023125"/>
    </source>
</evidence>
<evidence type="ECO:0000259" key="4">
    <source>
        <dbReference type="PROSITE" id="PS50932"/>
    </source>
</evidence>
<dbReference type="KEGG" id="sapp:SAC06_06185"/>
<reference evidence="5" key="1">
    <citation type="submission" date="2023-11" db="EMBL/GenBank/DDBJ databases">
        <title>Scrofimicrobium hongkongense sp. nov., isolated from a patient with peritonitis.</title>
        <authorList>
            <person name="Lao H.Y."/>
            <person name="Wong A.Y.P."/>
            <person name="Ng T.L."/>
            <person name="Wong R.Y.L."/>
            <person name="Yau M.C.Y."/>
            <person name="Lam J.Y.W."/>
            <person name="Siu G.K.H."/>
        </authorList>
    </citation>
    <scope>NUCLEOTIDE SEQUENCE</scope>
    <source>
        <strain evidence="5">R131</strain>
    </source>
</reference>
<dbReference type="PROSITE" id="PS50932">
    <property type="entry name" value="HTH_LACI_2"/>
    <property type="match status" value="1"/>
</dbReference>
<dbReference type="SUPFAM" id="SSF47413">
    <property type="entry name" value="lambda repressor-like DNA-binding domains"/>
    <property type="match status" value="1"/>
</dbReference>
<organism evidence="5">
    <name type="scientific">Scrofimicrobium appendicitidis</name>
    <dbReference type="NCBI Taxonomy" id="3079930"/>
    <lineage>
        <taxon>Bacteria</taxon>
        <taxon>Bacillati</taxon>
        <taxon>Actinomycetota</taxon>
        <taxon>Actinomycetes</taxon>
        <taxon>Actinomycetales</taxon>
        <taxon>Actinomycetaceae</taxon>
        <taxon>Scrofimicrobium</taxon>
    </lineage>
</organism>
<dbReference type="InterPro" id="IPR028082">
    <property type="entry name" value="Peripla_BP_I"/>
</dbReference>
<dbReference type="SMART" id="SM00354">
    <property type="entry name" value="HTH_LACI"/>
    <property type="match status" value="1"/>
</dbReference>
<dbReference type="GO" id="GO:0000976">
    <property type="term" value="F:transcription cis-regulatory region binding"/>
    <property type="evidence" value="ECO:0007669"/>
    <property type="project" value="TreeGrafter"/>
</dbReference>
<dbReference type="SUPFAM" id="SSF53822">
    <property type="entry name" value="Periplasmic binding protein-like I"/>
    <property type="match status" value="1"/>
</dbReference>
<keyword evidence="2 5" id="KW-0238">DNA-binding</keyword>
<accession>A0AAU7V5F7</accession>
<name>A0AAU7V5F7_9ACTO</name>
<dbReference type="InterPro" id="IPR000843">
    <property type="entry name" value="HTH_LacI"/>
</dbReference>
<dbReference type="InterPro" id="IPR010982">
    <property type="entry name" value="Lambda_DNA-bd_dom_sf"/>
</dbReference>
<proteinExistence type="predicted"/>